<dbReference type="PANTHER" id="PTHR24064">
    <property type="entry name" value="SOLUTE CARRIER FAMILY 22 MEMBER"/>
    <property type="match status" value="1"/>
</dbReference>
<evidence type="ECO:0000256" key="3">
    <source>
        <dbReference type="ARBA" id="ARBA00022989"/>
    </source>
</evidence>
<feature type="transmembrane region" description="Helical" evidence="5">
    <location>
        <begin position="99"/>
        <end position="120"/>
    </location>
</feature>
<feature type="transmembrane region" description="Helical" evidence="5">
    <location>
        <begin position="387"/>
        <end position="409"/>
    </location>
</feature>
<reference evidence="7" key="1">
    <citation type="submission" date="2022-11" db="UniProtKB">
        <authorList>
            <consortium name="EnsemblMetazoa"/>
        </authorList>
    </citation>
    <scope>IDENTIFICATION</scope>
</reference>
<feature type="transmembrane region" description="Helical" evidence="5">
    <location>
        <begin position="361"/>
        <end position="381"/>
    </location>
</feature>
<evidence type="ECO:0000256" key="4">
    <source>
        <dbReference type="ARBA" id="ARBA00023136"/>
    </source>
</evidence>
<keyword evidence="2 5" id="KW-0812">Transmembrane</keyword>
<dbReference type="KEGG" id="epa:110254516"/>
<feature type="transmembrane region" description="Helical" evidence="5">
    <location>
        <begin position="449"/>
        <end position="472"/>
    </location>
</feature>
<sequence>MAEHSPEETSHVAEFDDVFKQIKSFGRYQQYVYWTMSLAALPNDFHFLCLIFAYGAQMFQCVTPNVTCAVSKCCDNCSSYSFNEDFSAVSEWNLICDRAYISALMQSTFFWGMLLGSLAGGWMSDKFGRKKCIFGSLLIMSLTSLGTVFVNSPIHLCILQVASGFTVVAVMLISHTFSVELVGPTKRTSAGIAVVIVWKVVGVFTLFLVWLLSYWRHLLIFASVAGFLLLPLYKILPESPRWLVANGQLDEAEAVLVKFGAKHRKTLDRLQLRATLEKVREAQHKRQTYHVVEMVRTPRMRKFTIVVCFNWFVVSLVFFAMYLYVTRLFGNVYINTGIMNLTDLPAQALMWLSIDRFGRRITYSTIIALCGVILIVLPFVQEGSPKVGTALAIAGKCLMGAEFTLIYLFTTELFPTVIRNISLGMGSTTARIGAIVAPFFVMMAQLPNISLIVPLCLFGGLAMAAALLSLMLPETLFKNMEQTVEEAEKVELDYNIPCCGKKHAKYIMNEEEGNRGQKTTEM</sequence>
<dbReference type="EnsemblMetazoa" id="XM_021061528.2">
    <property type="protein sequence ID" value="XP_020917187.1"/>
    <property type="gene ID" value="LOC110254516"/>
</dbReference>
<feature type="transmembrane region" description="Helical" evidence="5">
    <location>
        <begin position="31"/>
        <end position="54"/>
    </location>
</feature>
<name>A0A913YBI4_EXADI</name>
<protein>
    <recommendedName>
        <fullName evidence="6">Major facilitator superfamily (MFS) profile domain-containing protein</fullName>
    </recommendedName>
</protein>
<comment type="subcellular location">
    <subcellularLocation>
        <location evidence="1">Membrane</location>
        <topology evidence="1">Multi-pass membrane protein</topology>
    </subcellularLocation>
</comment>
<dbReference type="SUPFAM" id="SSF103473">
    <property type="entry name" value="MFS general substrate transporter"/>
    <property type="match status" value="1"/>
</dbReference>
<evidence type="ECO:0000256" key="2">
    <source>
        <dbReference type="ARBA" id="ARBA00022692"/>
    </source>
</evidence>
<dbReference type="PROSITE" id="PS00216">
    <property type="entry name" value="SUGAR_TRANSPORT_1"/>
    <property type="match status" value="1"/>
</dbReference>
<keyword evidence="8" id="KW-1185">Reference proteome</keyword>
<feature type="transmembrane region" description="Helical" evidence="5">
    <location>
        <begin position="303"/>
        <end position="325"/>
    </location>
</feature>
<feature type="transmembrane region" description="Helical" evidence="5">
    <location>
        <begin position="158"/>
        <end position="178"/>
    </location>
</feature>
<evidence type="ECO:0000313" key="7">
    <source>
        <dbReference type="EnsemblMetazoa" id="XP_020917187.1"/>
    </source>
</evidence>
<dbReference type="Gene3D" id="1.20.1250.20">
    <property type="entry name" value="MFS general substrate transporter like domains"/>
    <property type="match status" value="1"/>
</dbReference>
<evidence type="ECO:0000256" key="1">
    <source>
        <dbReference type="ARBA" id="ARBA00004141"/>
    </source>
</evidence>
<dbReference type="AlphaFoldDB" id="A0A913YBI4"/>
<evidence type="ECO:0000256" key="5">
    <source>
        <dbReference type="SAM" id="Phobius"/>
    </source>
</evidence>
<evidence type="ECO:0000313" key="8">
    <source>
        <dbReference type="Proteomes" id="UP000887567"/>
    </source>
</evidence>
<dbReference type="Pfam" id="PF00083">
    <property type="entry name" value="Sugar_tr"/>
    <property type="match status" value="1"/>
</dbReference>
<dbReference type="GeneID" id="110254516"/>
<keyword evidence="4 5" id="KW-0472">Membrane</keyword>
<dbReference type="Proteomes" id="UP000887567">
    <property type="component" value="Unplaced"/>
</dbReference>
<feature type="transmembrane region" description="Helical" evidence="5">
    <location>
        <begin position="218"/>
        <end position="236"/>
    </location>
</feature>
<dbReference type="PROSITE" id="PS50850">
    <property type="entry name" value="MFS"/>
    <property type="match status" value="1"/>
</dbReference>
<evidence type="ECO:0000259" key="6">
    <source>
        <dbReference type="PROSITE" id="PS50850"/>
    </source>
</evidence>
<proteinExistence type="predicted"/>
<keyword evidence="3 5" id="KW-1133">Transmembrane helix</keyword>
<dbReference type="GO" id="GO:0022857">
    <property type="term" value="F:transmembrane transporter activity"/>
    <property type="evidence" value="ECO:0007669"/>
    <property type="project" value="InterPro"/>
</dbReference>
<dbReference type="OrthoDB" id="2544694at2759"/>
<accession>A0A913YBI4</accession>
<dbReference type="InterPro" id="IPR005828">
    <property type="entry name" value="MFS_sugar_transport-like"/>
</dbReference>
<feature type="transmembrane region" description="Helical" evidence="5">
    <location>
        <begin position="132"/>
        <end position="152"/>
    </location>
</feature>
<organism evidence="7 8">
    <name type="scientific">Exaiptasia diaphana</name>
    <name type="common">Tropical sea anemone</name>
    <name type="synonym">Aiptasia pulchella</name>
    <dbReference type="NCBI Taxonomy" id="2652724"/>
    <lineage>
        <taxon>Eukaryota</taxon>
        <taxon>Metazoa</taxon>
        <taxon>Cnidaria</taxon>
        <taxon>Anthozoa</taxon>
        <taxon>Hexacorallia</taxon>
        <taxon>Actiniaria</taxon>
        <taxon>Aiptasiidae</taxon>
        <taxon>Exaiptasia</taxon>
    </lineage>
</organism>
<feature type="transmembrane region" description="Helical" evidence="5">
    <location>
        <begin position="190"/>
        <end position="212"/>
    </location>
</feature>
<dbReference type="GO" id="GO:0016020">
    <property type="term" value="C:membrane"/>
    <property type="evidence" value="ECO:0007669"/>
    <property type="project" value="UniProtKB-SubCell"/>
</dbReference>
<dbReference type="OMA" id="YGANMVE"/>
<dbReference type="InterPro" id="IPR020846">
    <property type="entry name" value="MFS_dom"/>
</dbReference>
<feature type="domain" description="Major facilitator superfamily (MFS) profile" evidence="6">
    <location>
        <begin position="32"/>
        <end position="477"/>
    </location>
</feature>
<dbReference type="RefSeq" id="XP_020917187.1">
    <property type="nucleotide sequence ID" value="XM_021061528.2"/>
</dbReference>
<dbReference type="InterPro" id="IPR005829">
    <property type="entry name" value="Sugar_transporter_CS"/>
</dbReference>
<dbReference type="InterPro" id="IPR036259">
    <property type="entry name" value="MFS_trans_sf"/>
</dbReference>